<dbReference type="RefSeq" id="WP_076942306.1">
    <property type="nucleotide sequence ID" value="NZ_MOXD01000005.1"/>
</dbReference>
<evidence type="ECO:0008006" key="3">
    <source>
        <dbReference type="Google" id="ProtNLM"/>
    </source>
</evidence>
<proteinExistence type="predicted"/>
<dbReference type="STRING" id="2034155.BMI79_11330"/>
<dbReference type="CDD" id="cd14744">
    <property type="entry name" value="PAAR_CT_2"/>
    <property type="match status" value="1"/>
</dbReference>
<reference evidence="1 2" key="1">
    <citation type="submission" date="2016-11" db="EMBL/GenBank/DDBJ databases">
        <title>Rahnella oryzae sp. nov., isolated from rice root.</title>
        <authorList>
            <person name="Zhang X.-X."/>
            <person name="Zhang J."/>
        </authorList>
    </citation>
    <scope>NUCLEOTIDE SEQUENCE [LARGE SCALE GENOMIC DNA]</scope>
    <source>
        <strain evidence="1 2">J11-6</strain>
    </source>
</reference>
<dbReference type="OrthoDB" id="9204728at2"/>
<keyword evidence="2" id="KW-1185">Reference proteome</keyword>
<name>A0A1S8CKU2_9GAMM</name>
<sequence>MAKGYYLVCGDKTTCGGIITEGDITETIFRKATARESDRVTCGVHPGMYVIVGHVGNDSLRGRKYAGSLDSFSSCPCKARFIPSMLTHSYELSSVTASSASDTTVSSPESQQYGQSAKKVKQESLVIGTCRPEDNPLLNGVYIWTETTGAGHSFVSVHENNTIYLYTYGRYGRTGPADLTGDGILNFLKDEDARGYYRFELYRLGARVFQIDDANLKQTRDFFEKLWSSGKPAIQTPEMKEITKRRGRTIDKYDVTGNNCTTRSIEGIKAAGSKMFEISHVPITTKLPIIKGEEDFTVPISLQRYLIAKSSDLSSMYIVEVTKKFKEQYPNIDNLSLLDPSMGTQIQEVAAGGAAMGNSLSPYSGGTFGGSLGGSYDIDK</sequence>
<organism evidence="1 2">
    <name type="scientific">Serratia oryzae</name>
    <dbReference type="NCBI Taxonomy" id="2034155"/>
    <lineage>
        <taxon>Bacteria</taxon>
        <taxon>Pseudomonadati</taxon>
        <taxon>Pseudomonadota</taxon>
        <taxon>Gammaproteobacteria</taxon>
        <taxon>Enterobacterales</taxon>
        <taxon>Yersiniaceae</taxon>
        <taxon>Serratia</taxon>
    </lineage>
</organism>
<accession>A0A1S8CKU2</accession>
<dbReference type="Proteomes" id="UP000216021">
    <property type="component" value="Unassembled WGS sequence"/>
</dbReference>
<comment type="caution">
    <text evidence="1">The sequence shown here is derived from an EMBL/GenBank/DDBJ whole genome shotgun (WGS) entry which is preliminary data.</text>
</comment>
<evidence type="ECO:0000313" key="1">
    <source>
        <dbReference type="EMBL" id="OMQ23017.1"/>
    </source>
</evidence>
<dbReference type="AlphaFoldDB" id="A0A1S8CKU2"/>
<dbReference type="EMBL" id="MOXD01000005">
    <property type="protein sequence ID" value="OMQ23017.1"/>
    <property type="molecule type" value="Genomic_DNA"/>
</dbReference>
<evidence type="ECO:0000313" key="2">
    <source>
        <dbReference type="Proteomes" id="UP000216021"/>
    </source>
</evidence>
<protein>
    <recommendedName>
        <fullName evidence="3">PAAR domain-containing protein</fullName>
    </recommendedName>
</protein>
<gene>
    <name evidence="1" type="ORF">BMI79_11330</name>
</gene>